<accession>A0A117LGZ0</accession>
<dbReference type="InterPro" id="IPR006059">
    <property type="entry name" value="SBP"/>
</dbReference>
<reference evidence="1 2" key="1">
    <citation type="journal article" date="2015" name="MBio">
        <title>Genome-Resolved Metagenomic Analysis Reveals Roles for Candidate Phyla and Other Microbial Community Members in Biogeochemical Transformations in Oil Reservoirs.</title>
        <authorList>
            <person name="Hu P."/>
            <person name="Tom L."/>
            <person name="Singh A."/>
            <person name="Thomas B.C."/>
            <person name="Baker B.J."/>
            <person name="Piceno Y.M."/>
            <person name="Andersen G.L."/>
            <person name="Banfield J.F."/>
        </authorList>
    </citation>
    <scope>NUCLEOTIDE SEQUENCE [LARGE SCALE GENOMIC DNA]</scope>
    <source>
        <strain evidence="1">46_16</strain>
    </source>
</reference>
<gene>
    <name evidence="1" type="ORF">XD73_0476</name>
</gene>
<dbReference type="PANTHER" id="PTHR43649">
    <property type="entry name" value="ARABINOSE-BINDING PROTEIN-RELATED"/>
    <property type="match status" value="1"/>
</dbReference>
<dbReference type="AlphaFoldDB" id="A0A117LGZ0"/>
<name>A0A117LGZ0_9CHLR</name>
<dbReference type="SUPFAM" id="SSF53850">
    <property type="entry name" value="Periplasmic binding protein-like II"/>
    <property type="match status" value="1"/>
</dbReference>
<dbReference type="Gene3D" id="2.60.120.260">
    <property type="entry name" value="Galactose-binding domain-like"/>
    <property type="match status" value="1"/>
</dbReference>
<sequence>MSNRPKNFLQIFISVLVLASIIMGTTATTIAAHSLPKSKFQANQVRNKNATTGQIEIEATVFDFPISNDDIANLYDKPSIYLEKGDSLTFVVEIENPGDYTLSFDIAAPESFINVPEGQLMVDGKFLLPDMRRIVFPLFYQNTANIFPKDRYGNDALIRQERLIRWSNMVLRDLNHSQKYPLQLELNQGEHEFTFKLNKETLYLGSIYLSEFSETPNYIRYLEINPADDPSGVFIEMEAEFPTYKNDTSIRPINDRSLGVTPYDTYNLLLNTIGGESWQTSGSTLYYEFSVPEDGYYLITLRELQNIKNNFTVFRRILINDQVLFDEFHEVPFGYSTDWENKTLGQQEPYKIYLKKGKNTLGLQANNSPYHSAIEKIKKVLVDINTLSLEIKKLTGNQVDIYKEWEITEYIPDIKEQLIAIADDLQVDMDILMEINQSGGSEEILTYQLAIDNIRKLAQDPDEIPSQMNRFSEGSGSAAQLLGNILPSLQNQPLALDKIYIHSPDQMPEEIEIPFTESFREGLKRFIDSFRPNKYQTIGADEDEIEVWVNRPRQYVDLIQSLVDENFTKKTGIQVKLSIMPDESKLVLANAADIAPDVALGVSTNVPYELAIRNTLYDLRSFHDFDSFISIYSPGAFLHYIINDSVYAIPETQDFWVTYYREDILNSLEIPVPHTWSEVIEILPELQRYGLNFNSPLSSGSGTKGYLVTAPYLFNHGAELYSNDGFSTGLDSEEAIAAIKFMAESFTIYGMPLTTSSFYDSFRYGSLPIGVSNFETYIKLLTAAPEINGLWAIDLYPATVLEDGRELRYATGSAQACIMFSGTDQPDEAWEFMKWWMSTETQVDFQQQLIMNYGITYLWNSANVEAFQYLPISEEHKAVILEQWEWLQEPVKLPGSYMQEREISNVWNKIVFDGVNTRVAIDNSIVIINREITRKMEEFGFMQDGKKVMEFKIPTIESVKRWMENGN</sequence>
<dbReference type="PATRIC" id="fig|167964.4.peg.974"/>
<proteinExistence type="predicted"/>
<dbReference type="Gene3D" id="3.40.190.10">
    <property type="entry name" value="Periplasmic binding protein-like II"/>
    <property type="match status" value="1"/>
</dbReference>
<dbReference type="PANTHER" id="PTHR43649:SF27">
    <property type="entry name" value="EXTRACELLULAR SOLUTE-BINDING PROTEIN FAMILY 1"/>
    <property type="match status" value="1"/>
</dbReference>
<evidence type="ECO:0000313" key="2">
    <source>
        <dbReference type="Proteomes" id="UP000064249"/>
    </source>
</evidence>
<organism evidence="1 2">
    <name type="scientific">Anaerolinea thermophila</name>
    <dbReference type="NCBI Taxonomy" id="167964"/>
    <lineage>
        <taxon>Bacteria</taxon>
        <taxon>Bacillati</taxon>
        <taxon>Chloroflexota</taxon>
        <taxon>Anaerolineae</taxon>
        <taxon>Anaerolineales</taxon>
        <taxon>Anaerolineaceae</taxon>
        <taxon>Anaerolinea</taxon>
    </lineage>
</organism>
<comment type="caution">
    <text evidence="1">The sequence shown here is derived from an EMBL/GenBank/DDBJ whole genome shotgun (WGS) entry which is preliminary data.</text>
</comment>
<dbReference type="InterPro" id="IPR050490">
    <property type="entry name" value="Bact_solute-bd_prot1"/>
</dbReference>
<dbReference type="EMBL" id="LGFU01000014">
    <property type="protein sequence ID" value="KUK46658.1"/>
    <property type="molecule type" value="Genomic_DNA"/>
</dbReference>
<dbReference type="Proteomes" id="UP000064249">
    <property type="component" value="Unassembled WGS sequence"/>
</dbReference>
<protein>
    <submittedName>
        <fullName evidence="1">Putative ABC transporter substrate binding protein</fullName>
    </submittedName>
</protein>
<dbReference type="Pfam" id="PF13416">
    <property type="entry name" value="SBP_bac_8"/>
    <property type="match status" value="1"/>
</dbReference>
<evidence type="ECO:0000313" key="1">
    <source>
        <dbReference type="EMBL" id="KUK46658.1"/>
    </source>
</evidence>